<accession>A0A2M7G946</accession>
<evidence type="ECO:0000259" key="1">
    <source>
        <dbReference type="PROSITE" id="PS51186"/>
    </source>
</evidence>
<dbReference type="SUPFAM" id="SSF55729">
    <property type="entry name" value="Acyl-CoA N-acyltransferases (Nat)"/>
    <property type="match status" value="1"/>
</dbReference>
<keyword evidence="2" id="KW-0808">Transferase</keyword>
<dbReference type="EMBL" id="PFFQ01000012">
    <property type="protein sequence ID" value="PIW18607.1"/>
    <property type="molecule type" value="Genomic_DNA"/>
</dbReference>
<dbReference type="InterPro" id="IPR000182">
    <property type="entry name" value="GNAT_dom"/>
</dbReference>
<dbReference type="Pfam" id="PF13302">
    <property type="entry name" value="Acetyltransf_3"/>
    <property type="match status" value="1"/>
</dbReference>
<dbReference type="GO" id="GO:1990189">
    <property type="term" value="F:protein N-terminal-serine acetyltransferase activity"/>
    <property type="evidence" value="ECO:0007669"/>
    <property type="project" value="TreeGrafter"/>
</dbReference>
<gene>
    <name evidence="2" type="ORF">COW36_04765</name>
</gene>
<reference evidence="2 3" key="1">
    <citation type="submission" date="2017-09" db="EMBL/GenBank/DDBJ databases">
        <title>Depth-based differentiation of microbial function through sediment-hosted aquifers and enrichment of novel symbionts in the deep terrestrial subsurface.</title>
        <authorList>
            <person name="Probst A.J."/>
            <person name="Ladd B."/>
            <person name="Jarett J.K."/>
            <person name="Geller-Mcgrath D.E."/>
            <person name="Sieber C.M."/>
            <person name="Emerson J.B."/>
            <person name="Anantharaman K."/>
            <person name="Thomas B.C."/>
            <person name="Malmstrom R."/>
            <person name="Stieglmeier M."/>
            <person name="Klingl A."/>
            <person name="Woyke T."/>
            <person name="Ryan C.M."/>
            <person name="Banfield J.F."/>
        </authorList>
    </citation>
    <scope>NUCLEOTIDE SEQUENCE [LARGE SCALE GENOMIC DNA]</scope>
    <source>
        <strain evidence="2">CG17_big_fil_post_rev_8_21_14_2_50_48_46</strain>
    </source>
</reference>
<dbReference type="InterPro" id="IPR016181">
    <property type="entry name" value="Acyl_CoA_acyltransferase"/>
</dbReference>
<dbReference type="PANTHER" id="PTHR43441">
    <property type="entry name" value="RIBOSOMAL-PROTEIN-SERINE ACETYLTRANSFERASE"/>
    <property type="match status" value="1"/>
</dbReference>
<proteinExistence type="predicted"/>
<dbReference type="PANTHER" id="PTHR43441:SF3">
    <property type="entry name" value="ACETYLTRANSFERASE"/>
    <property type="match status" value="1"/>
</dbReference>
<dbReference type="GO" id="GO:0008999">
    <property type="term" value="F:protein-N-terminal-alanine acetyltransferase activity"/>
    <property type="evidence" value="ECO:0007669"/>
    <property type="project" value="TreeGrafter"/>
</dbReference>
<dbReference type="Proteomes" id="UP000231019">
    <property type="component" value="Unassembled WGS sequence"/>
</dbReference>
<name>A0A2M7G946_9BACT</name>
<organism evidence="2 3">
    <name type="scientific">bacterium (Candidatus Blackallbacteria) CG17_big_fil_post_rev_8_21_14_2_50_48_46</name>
    <dbReference type="NCBI Taxonomy" id="2014261"/>
    <lineage>
        <taxon>Bacteria</taxon>
        <taxon>Candidatus Blackallbacteria</taxon>
    </lineage>
</organism>
<dbReference type="AlphaFoldDB" id="A0A2M7G946"/>
<dbReference type="PROSITE" id="PS51186">
    <property type="entry name" value="GNAT"/>
    <property type="match status" value="1"/>
</dbReference>
<comment type="caution">
    <text evidence="2">The sequence shown here is derived from an EMBL/GenBank/DDBJ whole genome shotgun (WGS) entry which is preliminary data.</text>
</comment>
<feature type="domain" description="N-acetyltransferase" evidence="1">
    <location>
        <begin position="27"/>
        <end position="182"/>
    </location>
</feature>
<sequence>MIKKPLPVHLLGNRIELRRHKLNLASKMFQAVDQDRERLRQFLPWVDAIQSEADERAYIRSTQAAWKACTLFDYGIFLKDSGVYLGNLGVHHLAWAHERCELGYWMIGAFEGQGYMTEAVQVLEKQLFESGFNRIEIRCSTLNHRSAGVPERLGYSLEGKLRREAMEMGAWRDTFIYAKLKDD</sequence>
<dbReference type="GO" id="GO:0005737">
    <property type="term" value="C:cytoplasm"/>
    <property type="evidence" value="ECO:0007669"/>
    <property type="project" value="TreeGrafter"/>
</dbReference>
<dbReference type="InterPro" id="IPR051908">
    <property type="entry name" value="Ribosomal_N-acetyltransferase"/>
</dbReference>
<protein>
    <submittedName>
        <fullName evidence="2">N-acetyltransferase</fullName>
    </submittedName>
</protein>
<evidence type="ECO:0000313" key="3">
    <source>
        <dbReference type="Proteomes" id="UP000231019"/>
    </source>
</evidence>
<dbReference type="Gene3D" id="3.40.630.30">
    <property type="match status" value="1"/>
</dbReference>
<evidence type="ECO:0000313" key="2">
    <source>
        <dbReference type="EMBL" id="PIW18607.1"/>
    </source>
</evidence>